<evidence type="ECO:0000256" key="3">
    <source>
        <dbReference type="ARBA" id="ARBA00023082"/>
    </source>
</evidence>
<keyword evidence="4" id="KW-0804">Transcription</keyword>
<dbReference type="RefSeq" id="WP_182954496.1">
    <property type="nucleotide sequence ID" value="NZ_WNXC01000001.1"/>
</dbReference>
<dbReference type="InterPro" id="IPR013325">
    <property type="entry name" value="RNA_pol_sigma_r2"/>
</dbReference>
<dbReference type="Gene3D" id="1.10.10.10">
    <property type="entry name" value="Winged helix-like DNA-binding domain superfamily/Winged helix DNA-binding domain"/>
    <property type="match status" value="1"/>
</dbReference>
<feature type="domain" description="RNA polymerase sigma-70 region 2" evidence="5">
    <location>
        <begin position="30"/>
        <end position="96"/>
    </location>
</feature>
<dbReference type="SUPFAM" id="SSF88946">
    <property type="entry name" value="Sigma2 domain of RNA polymerase sigma factors"/>
    <property type="match status" value="1"/>
</dbReference>
<feature type="domain" description="RNA polymerase sigma factor 70 region 4 type 2" evidence="6">
    <location>
        <begin position="128"/>
        <end position="178"/>
    </location>
</feature>
<evidence type="ECO:0000313" key="7">
    <source>
        <dbReference type="EMBL" id="MBB2148489.1"/>
    </source>
</evidence>
<evidence type="ECO:0000259" key="6">
    <source>
        <dbReference type="Pfam" id="PF08281"/>
    </source>
</evidence>
<gene>
    <name evidence="7" type="ORF">GM920_06145</name>
</gene>
<organism evidence="7 8">
    <name type="scientific">Pedobacter gandavensis</name>
    <dbReference type="NCBI Taxonomy" id="2679963"/>
    <lineage>
        <taxon>Bacteria</taxon>
        <taxon>Pseudomonadati</taxon>
        <taxon>Bacteroidota</taxon>
        <taxon>Sphingobacteriia</taxon>
        <taxon>Sphingobacteriales</taxon>
        <taxon>Sphingobacteriaceae</taxon>
        <taxon>Pedobacter</taxon>
    </lineage>
</organism>
<evidence type="ECO:0000256" key="1">
    <source>
        <dbReference type="ARBA" id="ARBA00010641"/>
    </source>
</evidence>
<name>A0ABR6ET99_9SPHI</name>
<keyword evidence="2" id="KW-0805">Transcription regulation</keyword>
<dbReference type="PANTHER" id="PTHR43133:SF46">
    <property type="entry name" value="RNA POLYMERASE SIGMA-70 FACTOR ECF SUBFAMILY"/>
    <property type="match status" value="1"/>
</dbReference>
<dbReference type="NCBIfam" id="TIGR02937">
    <property type="entry name" value="sigma70-ECF"/>
    <property type="match status" value="1"/>
</dbReference>
<dbReference type="Pfam" id="PF08281">
    <property type="entry name" value="Sigma70_r4_2"/>
    <property type="match status" value="1"/>
</dbReference>
<dbReference type="NCBIfam" id="TIGR02985">
    <property type="entry name" value="Sig70_bacteroi1"/>
    <property type="match status" value="1"/>
</dbReference>
<comment type="caution">
    <text evidence="7">The sequence shown here is derived from an EMBL/GenBank/DDBJ whole genome shotgun (WGS) entry which is preliminary data.</text>
</comment>
<dbReference type="Gene3D" id="1.10.1740.10">
    <property type="match status" value="1"/>
</dbReference>
<evidence type="ECO:0000256" key="2">
    <source>
        <dbReference type="ARBA" id="ARBA00023015"/>
    </source>
</evidence>
<dbReference type="InterPro" id="IPR039425">
    <property type="entry name" value="RNA_pol_sigma-70-like"/>
</dbReference>
<dbReference type="EMBL" id="WNXC01000001">
    <property type="protein sequence ID" value="MBB2148489.1"/>
    <property type="molecule type" value="Genomic_DNA"/>
</dbReference>
<sequence length="195" mass="22917">MALRADYTELPDSQLVLLLKESNAIAFTEMVNRYHTLLFSFAYRRLDDKEQARDLVHDTFANIWEKRAMLIIEGILEAYLVQVVKNKILDHFKHQQVSRKYIENFGKYLNNTQNNTDHLVRHNDLSTLIEKEIAALPEKLRVVFELSRKKSMNRKEISEYLGIPENTVKTNLQRSLKILRVKLPTTNLSVLFPFL</sequence>
<keyword evidence="3" id="KW-0731">Sigma factor</keyword>
<dbReference type="InterPro" id="IPR014327">
    <property type="entry name" value="RNA_pol_sigma70_bacteroid"/>
</dbReference>
<dbReference type="InterPro" id="IPR013324">
    <property type="entry name" value="RNA_pol_sigma_r3/r4-like"/>
</dbReference>
<dbReference type="InterPro" id="IPR007627">
    <property type="entry name" value="RNA_pol_sigma70_r2"/>
</dbReference>
<evidence type="ECO:0000259" key="5">
    <source>
        <dbReference type="Pfam" id="PF04542"/>
    </source>
</evidence>
<reference evidence="7 8" key="1">
    <citation type="submission" date="2019-11" db="EMBL/GenBank/DDBJ databases">
        <title>Description of Pedobacter sp. LMG 31462T.</title>
        <authorList>
            <person name="Carlier A."/>
            <person name="Qi S."/>
            <person name="Vandamme P."/>
        </authorList>
    </citation>
    <scope>NUCLEOTIDE SEQUENCE [LARGE SCALE GENOMIC DNA]</scope>
    <source>
        <strain evidence="7 8">LMG 31462</strain>
    </source>
</reference>
<protein>
    <submittedName>
        <fullName evidence="7">RNA polymerase sigma-70 factor</fullName>
    </submittedName>
</protein>
<evidence type="ECO:0000256" key="4">
    <source>
        <dbReference type="ARBA" id="ARBA00023163"/>
    </source>
</evidence>
<dbReference type="SUPFAM" id="SSF88659">
    <property type="entry name" value="Sigma3 and sigma4 domains of RNA polymerase sigma factors"/>
    <property type="match status" value="1"/>
</dbReference>
<keyword evidence="8" id="KW-1185">Reference proteome</keyword>
<dbReference type="Proteomes" id="UP000636110">
    <property type="component" value="Unassembled WGS sequence"/>
</dbReference>
<dbReference type="InterPro" id="IPR036388">
    <property type="entry name" value="WH-like_DNA-bd_sf"/>
</dbReference>
<evidence type="ECO:0000313" key="8">
    <source>
        <dbReference type="Proteomes" id="UP000636110"/>
    </source>
</evidence>
<dbReference type="InterPro" id="IPR013249">
    <property type="entry name" value="RNA_pol_sigma70_r4_t2"/>
</dbReference>
<dbReference type="Pfam" id="PF04542">
    <property type="entry name" value="Sigma70_r2"/>
    <property type="match status" value="1"/>
</dbReference>
<dbReference type="PANTHER" id="PTHR43133">
    <property type="entry name" value="RNA POLYMERASE ECF-TYPE SIGMA FACTO"/>
    <property type="match status" value="1"/>
</dbReference>
<proteinExistence type="inferred from homology"/>
<comment type="similarity">
    <text evidence="1">Belongs to the sigma-70 factor family. ECF subfamily.</text>
</comment>
<dbReference type="InterPro" id="IPR014284">
    <property type="entry name" value="RNA_pol_sigma-70_dom"/>
</dbReference>
<accession>A0ABR6ET99</accession>